<organism evidence="1 2">
    <name type="scientific">Streptomyces coacervatus</name>
    <dbReference type="NCBI Taxonomy" id="647381"/>
    <lineage>
        <taxon>Bacteria</taxon>
        <taxon>Bacillati</taxon>
        <taxon>Actinomycetota</taxon>
        <taxon>Actinomycetes</taxon>
        <taxon>Kitasatosporales</taxon>
        <taxon>Streptomycetaceae</taxon>
        <taxon>Streptomyces</taxon>
    </lineage>
</organism>
<dbReference type="Proteomes" id="UP001501009">
    <property type="component" value="Unassembled WGS sequence"/>
</dbReference>
<sequence length="83" mass="8979">MLPEELPALENPVEHELLLLIMAPGWGALGQCRMVITWTEREASCPEADCGCELTVTKAAPLTYTGRRSPTSGCGKVMVMTSE</sequence>
<gene>
    <name evidence="1" type="ORF">GCM10022403_099090</name>
</gene>
<evidence type="ECO:0000313" key="1">
    <source>
        <dbReference type="EMBL" id="GAA3851847.1"/>
    </source>
</evidence>
<proteinExistence type="predicted"/>
<dbReference type="EMBL" id="BAABDE010000052">
    <property type="protein sequence ID" value="GAA3851847.1"/>
    <property type="molecule type" value="Genomic_DNA"/>
</dbReference>
<accession>A0ABP7JS43</accession>
<protein>
    <submittedName>
        <fullName evidence="1">Uncharacterized protein</fullName>
    </submittedName>
</protein>
<name>A0ABP7JS43_9ACTN</name>
<reference evidence="2" key="1">
    <citation type="journal article" date="2019" name="Int. J. Syst. Evol. Microbiol.">
        <title>The Global Catalogue of Microorganisms (GCM) 10K type strain sequencing project: providing services to taxonomists for standard genome sequencing and annotation.</title>
        <authorList>
            <consortium name="The Broad Institute Genomics Platform"/>
            <consortium name="The Broad Institute Genome Sequencing Center for Infectious Disease"/>
            <person name="Wu L."/>
            <person name="Ma J."/>
        </authorList>
    </citation>
    <scope>NUCLEOTIDE SEQUENCE [LARGE SCALE GENOMIC DNA]</scope>
    <source>
        <strain evidence="2">JCM 17138</strain>
    </source>
</reference>
<evidence type="ECO:0000313" key="2">
    <source>
        <dbReference type="Proteomes" id="UP001501009"/>
    </source>
</evidence>
<keyword evidence="2" id="KW-1185">Reference proteome</keyword>
<comment type="caution">
    <text evidence="1">The sequence shown here is derived from an EMBL/GenBank/DDBJ whole genome shotgun (WGS) entry which is preliminary data.</text>
</comment>